<feature type="signal peptide" evidence="1">
    <location>
        <begin position="1"/>
        <end position="18"/>
    </location>
</feature>
<comment type="caution">
    <text evidence="2">The sequence shown here is derived from an EMBL/GenBank/DDBJ whole genome shotgun (WGS) entry which is preliminary data.</text>
</comment>
<dbReference type="RefSeq" id="XP_014564857.1">
    <property type="nucleotide sequence ID" value="XM_014709371.1"/>
</dbReference>
<accession>G7E4C2</accession>
<keyword evidence="1" id="KW-0732">Signal</keyword>
<dbReference type="Proteomes" id="UP000009131">
    <property type="component" value="Unassembled WGS sequence"/>
</dbReference>
<feature type="chain" id="PRO_5009955733" evidence="1">
    <location>
        <begin position="19"/>
        <end position="157"/>
    </location>
</feature>
<proteinExistence type="predicted"/>
<evidence type="ECO:0000256" key="1">
    <source>
        <dbReference type="SAM" id="SignalP"/>
    </source>
</evidence>
<name>G7E4C2_MIXOS</name>
<organism evidence="2 3">
    <name type="scientific">Mixia osmundae (strain CBS 9802 / IAM 14324 / JCM 22182 / KY 12970)</name>
    <dbReference type="NCBI Taxonomy" id="764103"/>
    <lineage>
        <taxon>Eukaryota</taxon>
        <taxon>Fungi</taxon>
        <taxon>Dikarya</taxon>
        <taxon>Basidiomycota</taxon>
        <taxon>Pucciniomycotina</taxon>
        <taxon>Mixiomycetes</taxon>
        <taxon>Mixiales</taxon>
        <taxon>Mixiaceae</taxon>
        <taxon>Mixia</taxon>
    </lineage>
</organism>
<evidence type="ECO:0000313" key="3">
    <source>
        <dbReference type="Proteomes" id="UP000009131"/>
    </source>
</evidence>
<reference evidence="2 3" key="2">
    <citation type="journal article" date="2012" name="Open Biol.">
        <title>Characteristics of nucleosomes and linker DNA regions on the genome of the basidiomycete Mixia osmundae revealed by mono- and dinucleosome mapping.</title>
        <authorList>
            <person name="Nishida H."/>
            <person name="Kondo S."/>
            <person name="Matsumoto T."/>
            <person name="Suzuki Y."/>
            <person name="Yoshikawa H."/>
            <person name="Taylor T.D."/>
            <person name="Sugiyama J."/>
        </authorList>
    </citation>
    <scope>NUCLEOTIDE SEQUENCE [LARGE SCALE GENOMIC DNA]</scope>
    <source>
        <strain evidence="3">CBS 9802 / IAM 14324 / JCM 22182 / KY 12970</strain>
    </source>
</reference>
<reference evidence="2 3" key="1">
    <citation type="journal article" date="2011" name="J. Gen. Appl. Microbiol.">
        <title>Draft genome sequencing of the enigmatic basidiomycete Mixia osmundae.</title>
        <authorList>
            <person name="Nishida H."/>
            <person name="Nagatsuka Y."/>
            <person name="Sugiyama J."/>
        </authorList>
    </citation>
    <scope>NUCLEOTIDE SEQUENCE [LARGE SCALE GENOMIC DNA]</scope>
    <source>
        <strain evidence="3">CBS 9802 / IAM 14324 / JCM 22182 / KY 12970</strain>
    </source>
</reference>
<evidence type="ECO:0000313" key="2">
    <source>
        <dbReference type="EMBL" id="GAA97682.1"/>
    </source>
</evidence>
<dbReference type="RefSeq" id="XP_014564680.1">
    <property type="nucleotide sequence ID" value="XM_014709194.1"/>
</dbReference>
<dbReference type="HOGENOM" id="CLU_1644132_0_0_1"/>
<gene>
    <name evidence="2" type="primary">Mo04360</name>
    <name evidence="2" type="ORF">E5Q_04360</name>
</gene>
<dbReference type="EMBL" id="BABT02000133">
    <property type="protein sequence ID" value="GAA97682.1"/>
    <property type="molecule type" value="Genomic_DNA"/>
</dbReference>
<keyword evidence="3" id="KW-1185">Reference proteome</keyword>
<dbReference type="InParanoid" id="G7E4C2"/>
<protein>
    <submittedName>
        <fullName evidence="2">Uncharacterized protein</fullName>
    </submittedName>
</protein>
<sequence length="157" mass="16839">MLLATTAIAIVSCALTLAAPTSSDIRAVKNPPCAYNDVAHLRITDSRKPLDVDITWCSAWAPSPLGNIHNFGASTPKTTFKFDDGGAPLPGGETFETYAVQGESAPNHPFWFLISYILKGRAVKAVNLRVFQPDGTLTGVSYTFTLGGVVQSHYKQP</sequence>
<dbReference type="AlphaFoldDB" id="G7E4C2"/>